<organism evidence="7 8">
    <name type="scientific">Porites lobata</name>
    <dbReference type="NCBI Taxonomy" id="104759"/>
    <lineage>
        <taxon>Eukaryota</taxon>
        <taxon>Metazoa</taxon>
        <taxon>Cnidaria</taxon>
        <taxon>Anthozoa</taxon>
        <taxon>Hexacorallia</taxon>
        <taxon>Scleractinia</taxon>
        <taxon>Fungiina</taxon>
        <taxon>Poritidae</taxon>
        <taxon>Porites</taxon>
    </lineage>
</organism>
<evidence type="ECO:0000313" key="7">
    <source>
        <dbReference type="EMBL" id="CAH3185307.1"/>
    </source>
</evidence>
<keyword evidence="8" id="KW-1185">Reference proteome</keyword>
<keyword evidence="5" id="KW-0472">Membrane</keyword>
<evidence type="ECO:0000256" key="1">
    <source>
        <dbReference type="ARBA" id="ARBA00004141"/>
    </source>
</evidence>
<dbReference type="Pfam" id="PF09815">
    <property type="entry name" value="XK-related"/>
    <property type="match status" value="1"/>
</dbReference>
<sequence>MILASNNIAVLYEAILESAPQFIIQLYAMVAQQESVETVQTVSLPVSFLCLVWASTVADDVIHGKEEDGTSVPSYLVRSTRHGLRRFFCSSWSHNESDSFLFLNERIKYSRNSRVLPTYTARVGGSVRKVSTKYKTRTTAAVYRDRSSLSTSQASHVPLGENFCLKFPTYDTRSDMLSGKFPELRGHSGQYFW</sequence>
<gene>
    <name evidence="7" type="ORF">PLOB_00032525</name>
</gene>
<evidence type="ECO:0000256" key="5">
    <source>
        <dbReference type="ARBA" id="ARBA00023136"/>
    </source>
</evidence>
<keyword evidence="4" id="KW-1133">Transmembrane helix</keyword>
<comment type="subcellular location">
    <subcellularLocation>
        <location evidence="1 6">Membrane</location>
        <topology evidence="1 6">Multi-pass membrane protein</topology>
    </subcellularLocation>
</comment>
<keyword evidence="3" id="KW-0812">Transmembrane</keyword>
<evidence type="ECO:0000256" key="2">
    <source>
        <dbReference type="ARBA" id="ARBA00008789"/>
    </source>
</evidence>
<reference evidence="7 8" key="1">
    <citation type="submission" date="2022-05" db="EMBL/GenBank/DDBJ databases">
        <authorList>
            <consortium name="Genoscope - CEA"/>
            <person name="William W."/>
        </authorList>
    </citation>
    <scope>NUCLEOTIDE SEQUENCE [LARGE SCALE GENOMIC DNA]</scope>
</reference>
<dbReference type="EMBL" id="CALNXK010000421">
    <property type="protein sequence ID" value="CAH3185307.1"/>
    <property type="molecule type" value="Genomic_DNA"/>
</dbReference>
<accession>A0ABN8S569</accession>
<evidence type="ECO:0000256" key="3">
    <source>
        <dbReference type="ARBA" id="ARBA00022692"/>
    </source>
</evidence>
<dbReference type="Proteomes" id="UP001159405">
    <property type="component" value="Unassembled WGS sequence"/>
</dbReference>
<evidence type="ECO:0000256" key="4">
    <source>
        <dbReference type="ARBA" id="ARBA00022989"/>
    </source>
</evidence>
<protein>
    <recommendedName>
        <fullName evidence="6">XK-related protein</fullName>
    </recommendedName>
</protein>
<dbReference type="InterPro" id="IPR018629">
    <property type="entry name" value="XK-rel"/>
</dbReference>
<evidence type="ECO:0000313" key="8">
    <source>
        <dbReference type="Proteomes" id="UP001159405"/>
    </source>
</evidence>
<name>A0ABN8S569_9CNID</name>
<comment type="caution">
    <text evidence="7">The sequence shown here is derived from an EMBL/GenBank/DDBJ whole genome shotgun (WGS) entry which is preliminary data.</text>
</comment>
<comment type="similarity">
    <text evidence="2 6">Belongs to the XK family.</text>
</comment>
<proteinExistence type="inferred from homology"/>
<evidence type="ECO:0000256" key="6">
    <source>
        <dbReference type="RuleBase" id="RU910716"/>
    </source>
</evidence>